<reference evidence="1 2" key="1">
    <citation type="submission" date="2021-06" db="EMBL/GenBank/DDBJ databases">
        <title>Bacterium isolated from marine sediment.</title>
        <authorList>
            <person name="Zhu K.-L."/>
            <person name="Du Z.-J."/>
            <person name="Liang Q.-Y."/>
        </authorList>
    </citation>
    <scope>NUCLEOTIDE SEQUENCE [LARGE SCALE GENOMIC DNA]</scope>
    <source>
        <strain evidence="1 2">A346</strain>
    </source>
</reference>
<sequence>MDTLKVMIHAPTPEALQRGQANLRNLLKLEPDARVELVVNGPAAAIAVGITDNEILSRLVLCRNSLDKQGLSAQDNARVVPAAIQHLVHQQQQGWSYVRA</sequence>
<name>A0ABS6M6H0_9GAMM</name>
<dbReference type="RefSeq" id="WP_217333295.1">
    <property type="nucleotide sequence ID" value="NZ_JAHQZT010000001.1"/>
</dbReference>
<accession>A0ABS6M6H0</accession>
<keyword evidence="2" id="KW-1185">Reference proteome</keyword>
<evidence type="ECO:0008006" key="3">
    <source>
        <dbReference type="Google" id="ProtNLM"/>
    </source>
</evidence>
<dbReference type="EMBL" id="JAHQZT010000001">
    <property type="protein sequence ID" value="MBV0931872.1"/>
    <property type="molecule type" value="Genomic_DNA"/>
</dbReference>
<dbReference type="Proteomes" id="UP000755551">
    <property type="component" value="Unassembled WGS sequence"/>
</dbReference>
<evidence type="ECO:0000313" key="1">
    <source>
        <dbReference type="EMBL" id="MBV0931872.1"/>
    </source>
</evidence>
<proteinExistence type="predicted"/>
<gene>
    <name evidence="1" type="ORF">KTN04_00770</name>
</gene>
<organism evidence="1 2">
    <name type="scientific">Marinobacterium weihaiense</name>
    <dbReference type="NCBI Taxonomy" id="2851016"/>
    <lineage>
        <taxon>Bacteria</taxon>
        <taxon>Pseudomonadati</taxon>
        <taxon>Pseudomonadota</taxon>
        <taxon>Gammaproteobacteria</taxon>
        <taxon>Oceanospirillales</taxon>
        <taxon>Oceanospirillaceae</taxon>
        <taxon>Marinobacterium</taxon>
    </lineage>
</organism>
<evidence type="ECO:0000313" key="2">
    <source>
        <dbReference type="Proteomes" id="UP000755551"/>
    </source>
</evidence>
<protein>
    <recommendedName>
        <fullName evidence="3">Intracellular sulfur oxidation DsrE/DsrF family protein</fullName>
    </recommendedName>
</protein>
<comment type="caution">
    <text evidence="1">The sequence shown here is derived from an EMBL/GenBank/DDBJ whole genome shotgun (WGS) entry which is preliminary data.</text>
</comment>